<reference evidence="6 8" key="1">
    <citation type="submission" date="2019-03" db="EMBL/GenBank/DDBJ databases">
        <title>Genomic Encyclopedia of Type Strains, Phase IV (KMG-IV): sequencing the most valuable type-strain genomes for metagenomic binning, comparative biology and taxonomic classification.</title>
        <authorList>
            <person name="Goeker M."/>
        </authorList>
    </citation>
    <scope>NUCLEOTIDE SEQUENCE [LARGE SCALE GENOMIC DNA]</scope>
    <source>
        <strain evidence="6 8">DSM 17474</strain>
    </source>
</reference>
<keyword evidence="4" id="KW-0233">DNA recombination</keyword>
<dbReference type="RefSeq" id="WP_132952440.1">
    <property type="nucleotide sequence ID" value="NZ_CALJUB010000060.1"/>
</dbReference>
<dbReference type="PANTHER" id="PTHR30629">
    <property type="entry name" value="PROPHAGE INTEGRASE"/>
    <property type="match status" value="1"/>
</dbReference>
<dbReference type="SUPFAM" id="SSF56349">
    <property type="entry name" value="DNA breaking-rejoining enzymes"/>
    <property type="match status" value="1"/>
</dbReference>
<evidence type="ECO:0000256" key="2">
    <source>
        <dbReference type="ARBA" id="ARBA00022908"/>
    </source>
</evidence>
<evidence type="ECO:0000256" key="3">
    <source>
        <dbReference type="ARBA" id="ARBA00023125"/>
    </source>
</evidence>
<evidence type="ECO:0000313" key="6">
    <source>
        <dbReference type="EMBL" id="TCP10197.1"/>
    </source>
</evidence>
<dbReference type="InterPro" id="IPR038488">
    <property type="entry name" value="Integrase_DNA-bd_sf"/>
</dbReference>
<evidence type="ECO:0000259" key="5">
    <source>
        <dbReference type="PROSITE" id="PS51898"/>
    </source>
</evidence>
<gene>
    <name evidence="6" type="ORF">EV680_10295</name>
    <name evidence="7" type="ORF">LVJ78_05360</name>
</gene>
<feature type="domain" description="Tyr recombinase" evidence="5">
    <location>
        <begin position="213"/>
        <end position="396"/>
    </location>
</feature>
<accession>A0AAE9H0C8</accession>
<dbReference type="Proteomes" id="UP000829756">
    <property type="component" value="Chromosome"/>
</dbReference>
<reference evidence="7" key="2">
    <citation type="submission" date="2021-12" db="EMBL/GenBank/DDBJ databases">
        <authorList>
            <person name="Veyrier F.J."/>
        </authorList>
    </citation>
    <scope>NUCLEOTIDE SEQUENCE</scope>
    <source>
        <strain evidence="7">1258/02</strain>
    </source>
</reference>
<dbReference type="KEGG" id="usu:LVJ78_05360"/>
<evidence type="ECO:0000256" key="1">
    <source>
        <dbReference type="ARBA" id="ARBA00008857"/>
    </source>
</evidence>
<dbReference type="Gene3D" id="3.30.160.390">
    <property type="entry name" value="Integrase, DNA-binding domain"/>
    <property type="match status" value="1"/>
</dbReference>
<dbReference type="CDD" id="cd00801">
    <property type="entry name" value="INT_P4_C"/>
    <property type="match status" value="1"/>
</dbReference>
<keyword evidence="3" id="KW-0238">DNA-binding</keyword>
<dbReference type="GO" id="GO:0003677">
    <property type="term" value="F:DNA binding"/>
    <property type="evidence" value="ECO:0007669"/>
    <property type="project" value="UniProtKB-KW"/>
</dbReference>
<evidence type="ECO:0000313" key="7">
    <source>
        <dbReference type="EMBL" id="UOO80426.1"/>
    </source>
</evidence>
<keyword evidence="8" id="KW-1185">Reference proteome</keyword>
<comment type="similarity">
    <text evidence="1">Belongs to the 'phage' integrase family.</text>
</comment>
<dbReference type="AlphaFoldDB" id="A0AAE9H0C8"/>
<dbReference type="Proteomes" id="UP000294721">
    <property type="component" value="Unassembled WGS sequence"/>
</dbReference>
<dbReference type="Pfam" id="PF13356">
    <property type="entry name" value="Arm-DNA-bind_3"/>
    <property type="match status" value="1"/>
</dbReference>
<protein>
    <submittedName>
        <fullName evidence="6 7">Integrase</fullName>
    </submittedName>
</protein>
<evidence type="ECO:0000313" key="8">
    <source>
        <dbReference type="Proteomes" id="UP000294721"/>
    </source>
</evidence>
<organism evidence="7 9">
    <name type="scientific">Uruburuella suis</name>
    <dbReference type="NCBI Taxonomy" id="252130"/>
    <lineage>
        <taxon>Bacteria</taxon>
        <taxon>Pseudomonadati</taxon>
        <taxon>Pseudomonadota</taxon>
        <taxon>Betaproteobacteria</taxon>
        <taxon>Neisseriales</taxon>
        <taxon>Neisseriaceae</taxon>
        <taxon>Uruburuella</taxon>
    </lineage>
</organism>
<dbReference type="EMBL" id="CP091507">
    <property type="protein sequence ID" value="UOO80426.1"/>
    <property type="molecule type" value="Genomic_DNA"/>
</dbReference>
<dbReference type="GO" id="GO:0006310">
    <property type="term" value="P:DNA recombination"/>
    <property type="evidence" value="ECO:0007669"/>
    <property type="project" value="UniProtKB-KW"/>
</dbReference>
<sequence length="411" mass="47325">MPKAITPLTDSQCKNLALPAKGINQLSDGHGLSLQADSKGGKYWRLRYYHPHTKKREEIRLGIYPDVSLKAARVKREELRALLEKGIDPKQHQQEQEIKQRNQALNSFEAVARKWHADQQAKPDKWMPEHAHRLLRSLELHIFPDIGQRPIAEIMPLEVLSLLQRLEAAGKYDTAHKVYDVVNQVFSYAVRLRICVFNPAAELRRELAQVKQQSFHHLSDPAEIGQLLRDIDGYTGTPQVRILLKLSPYVFTRPAELRMMKWAELDWDNGIWEKSGEGERKGERMKNGLDFLIPLSRQAAALIEQMKPITGHYDYVFWNKGTGQPFSEAAASKALHRLGYKDKQTMHGFRHIASTALNEQGFNGDWVERQLAHKDPNQTRKTYNKAEYLEQRTAMMQAYADYLDSLKDGNK</sequence>
<dbReference type="InterPro" id="IPR025166">
    <property type="entry name" value="Integrase_DNA_bind_dom"/>
</dbReference>
<dbReference type="PROSITE" id="PS51898">
    <property type="entry name" value="TYR_RECOMBINASE"/>
    <property type="match status" value="1"/>
</dbReference>
<dbReference type="PANTHER" id="PTHR30629:SF2">
    <property type="entry name" value="PROPHAGE INTEGRASE INTS-RELATED"/>
    <property type="match status" value="1"/>
</dbReference>
<dbReference type="Pfam" id="PF00589">
    <property type="entry name" value="Phage_integrase"/>
    <property type="match status" value="1"/>
</dbReference>
<dbReference type="EMBL" id="SLXE01000002">
    <property type="protein sequence ID" value="TCP10197.1"/>
    <property type="molecule type" value="Genomic_DNA"/>
</dbReference>
<dbReference type="InterPro" id="IPR050808">
    <property type="entry name" value="Phage_Integrase"/>
</dbReference>
<dbReference type="GO" id="GO:0015074">
    <property type="term" value="P:DNA integration"/>
    <property type="evidence" value="ECO:0007669"/>
    <property type="project" value="UniProtKB-KW"/>
</dbReference>
<dbReference type="InterPro" id="IPR013762">
    <property type="entry name" value="Integrase-like_cat_sf"/>
</dbReference>
<keyword evidence="2" id="KW-0229">DNA integration</keyword>
<dbReference type="Gene3D" id="1.10.443.10">
    <property type="entry name" value="Intergrase catalytic core"/>
    <property type="match status" value="1"/>
</dbReference>
<dbReference type="InterPro" id="IPR011010">
    <property type="entry name" value="DNA_brk_join_enz"/>
</dbReference>
<name>A0AAE9H0C8_9NEIS</name>
<dbReference type="Gene3D" id="1.10.150.130">
    <property type="match status" value="1"/>
</dbReference>
<evidence type="ECO:0000256" key="4">
    <source>
        <dbReference type="ARBA" id="ARBA00023172"/>
    </source>
</evidence>
<dbReference type="InterPro" id="IPR010998">
    <property type="entry name" value="Integrase_recombinase_N"/>
</dbReference>
<evidence type="ECO:0000313" key="9">
    <source>
        <dbReference type="Proteomes" id="UP000829756"/>
    </source>
</evidence>
<dbReference type="InterPro" id="IPR053876">
    <property type="entry name" value="Phage_int_M"/>
</dbReference>
<dbReference type="InterPro" id="IPR002104">
    <property type="entry name" value="Integrase_catalytic"/>
</dbReference>
<dbReference type="Pfam" id="PF22022">
    <property type="entry name" value="Phage_int_M"/>
    <property type="match status" value="1"/>
</dbReference>
<proteinExistence type="inferred from homology"/>
<reference evidence="7" key="3">
    <citation type="journal article" date="2022" name="Res Sq">
        <title>Evolution of multicellular longitudinally dividing oral cavity symbionts (Neisseriaceae).</title>
        <authorList>
            <person name="Nyongesa S."/>
            <person name="Weber P."/>
            <person name="Bernet E."/>
            <person name="Pullido F."/>
            <person name="Nieckarz M."/>
            <person name="Delaby M."/>
            <person name="Nieves C."/>
            <person name="Viehboeck T."/>
            <person name="Krause N."/>
            <person name="Rivera-Millot A."/>
            <person name="Nakamura A."/>
            <person name="Vischer N."/>
            <person name="VanNieuwenhze M."/>
            <person name="Brun Y."/>
            <person name="Cava F."/>
            <person name="Bulgheresi S."/>
            <person name="Veyrier F."/>
        </authorList>
    </citation>
    <scope>NUCLEOTIDE SEQUENCE</scope>
    <source>
        <strain evidence="7">1258/02</strain>
    </source>
</reference>